<dbReference type="SMART" id="SM00228">
    <property type="entry name" value="PDZ"/>
    <property type="match status" value="1"/>
</dbReference>
<dbReference type="SUPFAM" id="SSF51126">
    <property type="entry name" value="Pectin lyase-like"/>
    <property type="match status" value="1"/>
</dbReference>
<evidence type="ECO:0000313" key="3">
    <source>
        <dbReference type="Proteomes" id="UP000477386"/>
    </source>
</evidence>
<dbReference type="InterPro" id="IPR006626">
    <property type="entry name" value="PbH1"/>
</dbReference>
<dbReference type="EMBL" id="JAAGNZ010000003">
    <property type="protein sequence ID" value="NEU70249.1"/>
    <property type="molecule type" value="Genomic_DNA"/>
</dbReference>
<dbReference type="Pfam" id="PF13180">
    <property type="entry name" value="PDZ_2"/>
    <property type="match status" value="1"/>
</dbReference>
<dbReference type="PANTHER" id="PTHR36453">
    <property type="entry name" value="SECRETED PROTEIN-RELATED"/>
    <property type="match status" value="1"/>
</dbReference>
<dbReference type="AlphaFoldDB" id="A0A6M0IPI4"/>
<accession>A0A6M0IPI4</accession>
<dbReference type="SUPFAM" id="SSF50156">
    <property type="entry name" value="PDZ domain-like"/>
    <property type="match status" value="1"/>
</dbReference>
<dbReference type="InterPro" id="IPR036034">
    <property type="entry name" value="PDZ_sf"/>
</dbReference>
<organism evidence="2 3">
    <name type="scientific">Spirosoma agri</name>
    <dbReference type="NCBI Taxonomy" id="1987381"/>
    <lineage>
        <taxon>Bacteria</taxon>
        <taxon>Pseudomonadati</taxon>
        <taxon>Bacteroidota</taxon>
        <taxon>Cytophagia</taxon>
        <taxon>Cytophagales</taxon>
        <taxon>Cytophagaceae</taxon>
        <taxon>Spirosoma</taxon>
    </lineage>
</organism>
<protein>
    <submittedName>
        <fullName evidence="2">PDZ domain-containing protein</fullName>
    </submittedName>
</protein>
<evidence type="ECO:0000313" key="2">
    <source>
        <dbReference type="EMBL" id="NEU70249.1"/>
    </source>
</evidence>
<feature type="domain" description="PDZ" evidence="1">
    <location>
        <begin position="697"/>
        <end position="778"/>
    </location>
</feature>
<proteinExistence type="predicted"/>
<dbReference type="Gene3D" id="2.160.20.10">
    <property type="entry name" value="Single-stranded right-handed beta-helix, Pectin lyase-like"/>
    <property type="match status" value="2"/>
</dbReference>
<dbReference type="PANTHER" id="PTHR36453:SF1">
    <property type="entry name" value="RIGHT HANDED BETA HELIX DOMAIN-CONTAINING PROTEIN"/>
    <property type="match status" value="1"/>
</dbReference>
<evidence type="ECO:0000259" key="1">
    <source>
        <dbReference type="SMART" id="SM00228"/>
    </source>
</evidence>
<name>A0A6M0IPI4_9BACT</name>
<dbReference type="Proteomes" id="UP000477386">
    <property type="component" value="Unassembled WGS sequence"/>
</dbReference>
<gene>
    <name evidence="2" type="ORF">GK091_25450</name>
</gene>
<dbReference type="SMART" id="SM00710">
    <property type="entry name" value="PbH1"/>
    <property type="match status" value="3"/>
</dbReference>
<sequence>MKNRTQSMLRRLLLVLGLFPFWAFSQTVFYVSLNGSDTNPGTRTKPFASISKALVTAHRTTGPVSIRLFGGTYHLTQPIRFTDADSRKANEPLTLTSVDNQPVVLSGGAVLTNLHWKEGSNGIWQTPVAQDLIFDELIVNGQRQRMARYPNYDPSARFLGGTAADAVSAERAARWKSPAGGYVHALHRAEWGDFHYQITGKNEKGEPTLEGGWQNNRRMGMHARHRFVENVLEELDTANEWYYDKTGKTLFFKPPKELAMKTATFETPQLAHLIEFTGTEASPVKNIHLTGLTLTQTIRTFMLNREPLLRSDWTIYRGGAVLYEGAVSCSLNQCTLYNLGTNAIFFNNFNRNCQVSGCLIRDIGASAVCFVGDPKAVRSPSFEYNQFVPLAQIDRAPGPKTTNYPADCKVYDNLMFDLGYVEKQSAGVELSMCQGITVSHNTIYDVPRAGINVSEGTWGGHLIEYNDVFNTVKESGDHGSFNSWGRDRYWHPNKRVLDSIVATNYDLALLDVVKPIVLRYNRMRCDHGWDIDLDDGSSNYLIYNNLCLNGGLKLREGVWRVVENNIMINNTFHPHVWFKNSHDVFRHNIVTTGYLPIGITNWGQEIDHNIFPDSVALAQARQRGTDQHSVYGDPQFIDPGKGDFRVKEGSIALAAGFKNFPMDSFGVVSPRLKKHAKSVPLPTLIKLTKVGDTESIQFMGATVKNLTSLGERSATGMDEARGVLVVRVPSESEASTLLQVNDVILSFNDKKINTLRDLFEARLLVIGSSTTVVVFRNQKELKQGIELHEKR</sequence>
<dbReference type="Gene3D" id="2.30.42.10">
    <property type="match status" value="1"/>
</dbReference>
<dbReference type="InterPro" id="IPR012334">
    <property type="entry name" value="Pectin_lyas_fold"/>
</dbReference>
<reference evidence="2 3" key="1">
    <citation type="submission" date="2020-02" db="EMBL/GenBank/DDBJ databases">
        <title>Draft genome sequence of two Spirosoma agri KCTC 52727 and Spirosoma terrae KCTC 52035.</title>
        <authorList>
            <person name="Rojas J."/>
            <person name="Ambika Manirajan B."/>
            <person name="Ratering S."/>
            <person name="Suarez C."/>
            <person name="Schnell S."/>
        </authorList>
    </citation>
    <scope>NUCLEOTIDE SEQUENCE [LARGE SCALE GENOMIC DNA]</scope>
    <source>
        <strain evidence="2 3">KCTC 52727</strain>
    </source>
</reference>
<dbReference type="InterPro" id="IPR011050">
    <property type="entry name" value="Pectin_lyase_fold/virulence"/>
</dbReference>
<keyword evidence="3" id="KW-1185">Reference proteome</keyword>
<dbReference type="InterPro" id="IPR001478">
    <property type="entry name" value="PDZ"/>
</dbReference>
<comment type="caution">
    <text evidence="2">The sequence shown here is derived from an EMBL/GenBank/DDBJ whole genome shotgun (WGS) entry which is preliminary data.</text>
</comment>